<dbReference type="PANTHER" id="PTHR45527">
    <property type="entry name" value="NONRIBOSOMAL PEPTIDE SYNTHETASE"/>
    <property type="match status" value="1"/>
</dbReference>
<protein>
    <submittedName>
        <fullName evidence="6">Amino acid adenylation domain-containing protein</fullName>
    </submittedName>
</protein>
<proteinExistence type="inferred from homology"/>
<feature type="domain" description="Carrier" evidence="5">
    <location>
        <begin position="1033"/>
        <end position="1107"/>
    </location>
</feature>
<feature type="domain" description="Carrier" evidence="5">
    <location>
        <begin position="3215"/>
        <end position="3291"/>
    </location>
</feature>
<evidence type="ECO:0000256" key="3">
    <source>
        <dbReference type="ARBA" id="ARBA00022450"/>
    </source>
</evidence>
<dbReference type="Pfam" id="PF13193">
    <property type="entry name" value="AMP-binding_C"/>
    <property type="match status" value="3"/>
</dbReference>
<accession>A0A9X3YTV0</accession>
<dbReference type="Gene3D" id="3.30.559.30">
    <property type="entry name" value="Nonribosomal peptide synthetase, condensation domain"/>
    <property type="match status" value="3"/>
</dbReference>
<evidence type="ECO:0000313" key="6">
    <source>
        <dbReference type="EMBL" id="MDC8016186.1"/>
    </source>
</evidence>
<evidence type="ECO:0000256" key="4">
    <source>
        <dbReference type="ARBA" id="ARBA00022553"/>
    </source>
</evidence>
<keyword evidence="4" id="KW-0597">Phosphoprotein</keyword>
<dbReference type="InterPro" id="IPR020845">
    <property type="entry name" value="AMP-binding_CS"/>
</dbReference>
<dbReference type="InterPro" id="IPR023213">
    <property type="entry name" value="CAT-like_dom_sf"/>
</dbReference>
<dbReference type="EMBL" id="JAOVZO020000023">
    <property type="protein sequence ID" value="MDC8016186.1"/>
    <property type="molecule type" value="Genomic_DNA"/>
</dbReference>
<dbReference type="FunFam" id="3.30.300.30:FF:000010">
    <property type="entry name" value="Enterobactin synthetase component F"/>
    <property type="match status" value="3"/>
</dbReference>
<dbReference type="SUPFAM" id="SSF53474">
    <property type="entry name" value="alpha/beta-Hydrolases"/>
    <property type="match status" value="1"/>
</dbReference>
<feature type="domain" description="Carrier" evidence="5">
    <location>
        <begin position="2132"/>
        <end position="2206"/>
    </location>
</feature>
<dbReference type="CDD" id="cd05930">
    <property type="entry name" value="A_NRPS"/>
    <property type="match status" value="1"/>
</dbReference>
<evidence type="ECO:0000256" key="2">
    <source>
        <dbReference type="ARBA" id="ARBA00006432"/>
    </source>
</evidence>
<dbReference type="FunFam" id="3.40.50.12780:FF:000012">
    <property type="entry name" value="Non-ribosomal peptide synthetase"/>
    <property type="match status" value="3"/>
</dbReference>
<dbReference type="InterPro" id="IPR010071">
    <property type="entry name" value="AA_adenyl_dom"/>
</dbReference>
<dbReference type="InterPro" id="IPR020806">
    <property type="entry name" value="PKS_PP-bd"/>
</dbReference>
<dbReference type="FunFam" id="3.30.559.10:FF:000012">
    <property type="entry name" value="Non-ribosomal peptide synthetase"/>
    <property type="match status" value="1"/>
</dbReference>
<dbReference type="NCBIfam" id="TIGR01733">
    <property type="entry name" value="AA-adenyl-dom"/>
    <property type="match status" value="3"/>
</dbReference>
<dbReference type="InterPro" id="IPR045851">
    <property type="entry name" value="AMP-bd_C_sf"/>
</dbReference>
<dbReference type="FunFam" id="3.40.50.980:FF:000001">
    <property type="entry name" value="Non-ribosomal peptide synthetase"/>
    <property type="match status" value="2"/>
</dbReference>
<dbReference type="SUPFAM" id="SSF52777">
    <property type="entry name" value="CoA-dependent acyltransferases"/>
    <property type="match status" value="6"/>
</dbReference>
<dbReference type="PANTHER" id="PTHR45527:SF1">
    <property type="entry name" value="FATTY ACID SYNTHASE"/>
    <property type="match status" value="1"/>
</dbReference>
<reference evidence="6" key="1">
    <citation type="submission" date="2023-02" db="EMBL/GenBank/DDBJ databases">
        <title>Tahibacter soli sp. nov. isolated from soil.</title>
        <authorList>
            <person name="Baek J.H."/>
            <person name="Lee J.K."/>
            <person name="Choi D.G."/>
            <person name="Jeon C.O."/>
        </authorList>
    </citation>
    <scope>NUCLEOTIDE SEQUENCE</scope>
    <source>
        <strain evidence="6">BL</strain>
    </source>
</reference>
<dbReference type="FunFam" id="1.10.1200.10:FF:000005">
    <property type="entry name" value="Nonribosomal peptide synthetase 1"/>
    <property type="match status" value="2"/>
</dbReference>
<dbReference type="PROSITE" id="PS50075">
    <property type="entry name" value="CARRIER"/>
    <property type="match status" value="3"/>
</dbReference>
<dbReference type="CDD" id="cd17643">
    <property type="entry name" value="A_NRPS_Cytc1-like"/>
    <property type="match status" value="1"/>
</dbReference>
<dbReference type="FunFam" id="2.30.38.10:FF:000001">
    <property type="entry name" value="Non-ribosomal peptide synthetase PvdI"/>
    <property type="match status" value="3"/>
</dbReference>
<evidence type="ECO:0000259" key="5">
    <source>
        <dbReference type="PROSITE" id="PS50075"/>
    </source>
</evidence>
<dbReference type="CDD" id="cd19531">
    <property type="entry name" value="LCL_NRPS-like"/>
    <property type="match status" value="1"/>
</dbReference>
<dbReference type="InterPro" id="IPR000873">
    <property type="entry name" value="AMP-dep_synth/lig_dom"/>
</dbReference>
<dbReference type="FunFam" id="3.40.50.980:FF:000002">
    <property type="entry name" value="Enterobactin synthetase component F"/>
    <property type="match status" value="2"/>
</dbReference>
<name>A0A9X3YTV0_9GAMM</name>
<dbReference type="InterPro" id="IPR001031">
    <property type="entry name" value="Thioesterase"/>
</dbReference>
<dbReference type="SUPFAM" id="SSF47336">
    <property type="entry name" value="ACP-like"/>
    <property type="match status" value="3"/>
</dbReference>
<keyword evidence="7" id="KW-1185">Reference proteome</keyword>
<dbReference type="GO" id="GO:0003824">
    <property type="term" value="F:catalytic activity"/>
    <property type="evidence" value="ECO:0007669"/>
    <property type="project" value="InterPro"/>
</dbReference>
<dbReference type="InterPro" id="IPR029058">
    <property type="entry name" value="AB_hydrolase_fold"/>
</dbReference>
<dbReference type="Gene3D" id="3.40.50.1820">
    <property type="entry name" value="alpha/beta hydrolase"/>
    <property type="match status" value="1"/>
</dbReference>
<dbReference type="Gene3D" id="3.40.50.980">
    <property type="match status" value="6"/>
</dbReference>
<organism evidence="6 7">
    <name type="scientific">Tahibacter soli</name>
    <dbReference type="NCBI Taxonomy" id="2983605"/>
    <lineage>
        <taxon>Bacteria</taxon>
        <taxon>Pseudomonadati</taxon>
        <taxon>Pseudomonadota</taxon>
        <taxon>Gammaproteobacteria</taxon>
        <taxon>Lysobacterales</taxon>
        <taxon>Rhodanobacteraceae</taxon>
        <taxon>Tahibacter</taxon>
    </lineage>
</organism>
<dbReference type="NCBIfam" id="NF003417">
    <property type="entry name" value="PRK04813.1"/>
    <property type="match status" value="3"/>
</dbReference>
<dbReference type="Pfam" id="PF00975">
    <property type="entry name" value="Thioesterase"/>
    <property type="match status" value="1"/>
</dbReference>
<evidence type="ECO:0000313" key="7">
    <source>
        <dbReference type="Proteomes" id="UP001139971"/>
    </source>
</evidence>
<dbReference type="GO" id="GO:0043041">
    <property type="term" value="P:amino acid activation for nonribosomal peptide biosynthetic process"/>
    <property type="evidence" value="ECO:0007669"/>
    <property type="project" value="TreeGrafter"/>
</dbReference>
<dbReference type="CDD" id="cd19544">
    <property type="entry name" value="E-C_NRPS"/>
    <property type="match status" value="2"/>
</dbReference>
<keyword evidence="3" id="KW-0596">Phosphopantetheine</keyword>
<dbReference type="GO" id="GO:0005737">
    <property type="term" value="C:cytoplasm"/>
    <property type="evidence" value="ECO:0007669"/>
    <property type="project" value="TreeGrafter"/>
</dbReference>
<dbReference type="InterPro" id="IPR025110">
    <property type="entry name" value="AMP-bd_C"/>
</dbReference>
<gene>
    <name evidence="6" type="ORF">OD750_026970</name>
</gene>
<dbReference type="Gene3D" id="3.30.300.30">
    <property type="match status" value="3"/>
</dbReference>
<dbReference type="Gene3D" id="1.10.1200.10">
    <property type="entry name" value="ACP-like"/>
    <property type="match status" value="3"/>
</dbReference>
<sequence length="3553" mass="383852">MSDANDLAQLKRALLLQRLQQRDGARRVADPAPSTAIGIADRNRPLPLSWAQQRLWFLDQFDPASGVAYHMPAALRLTGRLDRDALRATLDRVVARHENLRTTFACHDGTPHQVIAPPDIGFRLDECDLRQPGDSRADIERTAMQRIETEARAPFDLAAGPLIRGLLLQLADDEHILVVTKHHIVSDGWSIGVLVAEVTALYAAFCEGRPDPLPPLAIQYADFAAWQRQHLQGDVLARQVDFWTRHLAGAPALLELPTDHPRPPVQGHEGDLVALTLPAELTVALRDLARRHGVTLFMTLMAGWSALLARLSGQDDVVVGTPFANRQNRETEALIGMFVNALAVRVRLDDDPTVAQLLAQVKATLLDAYAHQDLPFEHVFEVLQPVRSMSHSPIFQVMLALDNTPGGSLALPGLTLDTVMLPRATSYYDLSLFLTDTGGAITGNLEFSTNLFERATIERLASQFVTLLAGMVAHEAVPVSRLPLIDDAEKTRLLVDFNATAADYPTDLLLHQRFETQAAQRPDATAAVSGDESLTYAALNRRANQLAHRLRALGVRPDDRVAICLERSLDMVVGLLAVLKSGAAYVPLDPVYPVDRLAFMLADSKPVALIAQASALAPLERGEAIPSGLPVLVLDDADTRATLAALPASDPAADAIGLTPRHLAYVIYTSGSTGLPKGAMLEHAQVVNLVHAQIDLCGYTSADRVLQFASISFDNSVVELFPALSVGATVVLRAADLMIPDAAFVEFLSANAITATDLPTAFWHAWAQEVQAGRSLPAPGLRVVLAGGEKAELRHLRGWFDAPGLAETRWINTYGPTEAAVNSAALAFDRTTPLPPYAIPIGRPFANAQMYVLDANRQPVPVGVAGELYIGGAGVARGYLDRPELTAERFLPDPFRAGGRLYRTGDLGRWLPDGTLEYLGRNDFQVKIRGFRIELGEIEAKLAACDGVREAVVIAREDVPGDKRLVAYLIAGPSAELSIAVLRDTLAQSLPEYMLPSAFVTLDALPLTANGKLDRKALPVPDASSRVARAYEAPSGPVERAVAAIWQDLLGLERVGRDDHFFELGGHSLLVVSLIERLRQAGLSASVRQVFATPTLCALAANIGNAGAGDAFAVPPNRIPAGCTAITPDLLPLVDLTRAQIDAIVAGVPQGAANVQDIYPLAPLQEGILFHHLLDVQGDAYLLRSITAFDTRAALDACLAALQQVIDRHDVLRTAVCWNGLPQPVQVVYRQARLPVEELALAGAGRALDRLLEYTDPRCTRLDLSRAPVMSATVIHDVDAGAQSGQWLLSLLQHHIVTDHVTVELTMHEIQAILEGRGDALPPSVPYREFVARTRALGTAEHEAYFREQLGDIDAPTAPFGQLDVRGDGGQVTELRQPLDAALVDAVRAAARANGVSAAVLFHVAWAQVLAQCTGRDDVVFGTTLSGRLHGADGATRALGMFINTLPVRLALGGRSVREAVAQTHRRLGALLPHEQASLALAQRCSGVAAPLPLFTALFNYHHVLLDTAARDGDATTGSVWRGVRLMRVEERTNYPITVSVEDLGDSVDLVTQCIDGIDAAAVSAYLSTALESLVDALSHSPTSPVRALNILPADERARLLAGGSADAQTTGEPALIHRLFEQQAAIRPDAIALTFGDATLSYGELNRRANRLAHRLIALGVRPDDRVAICVERGFGMLVGILGILKAGAAYVPLDPVYPSDRLAFVLDDCKPVAVLVESALQAQLFDGGLPSAPVLVLDDADTQRQLAAQPEHDPDVADLRADHLAYVIYTSGSTGQPKGVMVEHGHVTRLFAVTQGEFYFDDTDVWTLFHSFAFDFSVWEIWGALFHGGRLLIVPGDVARSAPDFYTLLCRERVTVLNQTPSAFRQLIAAQAAQPAEHTLRCVVFGGEALELHTLAPWFARNDAQRTQLVNMYGITEITVHATFRAIGPADVQAGLGSVIGAPLGDLAIYVLDANRQPVPTGVTGELYVGGAGVARGYLNRPALTAERFIADPFRPNGKLYKTGDLGHRLPDGTLEYLGRNDFQVKIRGFRIELGEIEAKLAACDGVREAVVIAREDVPGDKRLVAYLIAQTGLSLADLRHELAQSLPDYMLPSAFVTLDALPLTANGKLDRKALPAPDQTAVVTRAYEPPVGRTEEAVAAIWQDLLGLDRIGRDDHFFELGGHSLLVVSLIERLRQAGLSASVRQVFTAPTLAALAASIGNDAGSAFVVPPNRIAPDCAAITPDLLPLVDLTQAQIDAIVASVPHGVANIQDIYPLAPLQEGILFHHLLQPQGDAYLLRSIVSFDRRDRLDAFLVALQRVIDRHDILRSAMRWTGLPQPVQVVHRHAPLPVATLTADTSDAMTQLLAHTSPAHARMDLTRAPLMAATCIASGSQWLLALQSHHIIEDNYSLQLMLGEVHQLLVDANAPLPPSLPYRNFIAQARSVPADEHEAYFRTQLADIDAPTAPFGLLQAPAHDTAIREADVSLDPALAERVRQVARRQGVSAAVLFHAAWAQVLAVCTGRDAVVFGTTLSGRLQGSAGADRVLGMFINTLPMRLDVGACTAQQLVTATYRRLGELLVHEQASLALAQRASGVSAPMPLFTALLNYRHTRLHGTAPWDGIRLIGGEERTNYPLTVSINDLGDGFGLSVQCIAGMDAGRIAAYLTRALDGLVAALTDAPDRPAHTLDILPDDERALLLDGFNDTRVDYPTDLLIHQLVERQARQQPDATAVVFAQETLGYAELNRRANRLAHRLIALGIQPDDRVAICIERSLDMVVGLLGILKAGAAYVPIDPAYPDERLAYLLADSAPVAVLTQASLQNRLRERDPAHAPTLVLDDPIVRTELAEQPEHDPDPQTLGLTPQHLAYVIYTSGSTGKPKGAMNQHDGVVNRLLWAQDEYRLTADDRVLQKTPFSFDVSVWEFFLPLLAGATLVLARPGGHQDPQYLARTIADASITVLHFVPSMLQVFLDQAPADLCGSLRSVLCSGEALPYGLQEKFHRTLPRAGLHNLYGPTEAAIDVTYWRCDGRLHAGKVPIGRPIANTQMYLLDARRRPVPLGAVGELYIGGAGVARGYLNRPELTAERFVADPFRAHDGARLYKTGDLGRWLPDGAIEYLGRNDFQVKIRGFRIELGEIEAKLAACADVREAVVVAADDGAGDKRLVAYLVARANREISVAAVRAELASGLPEYMVPAAFVVLDAFPLSANGKLDRAALPRWDASANASADFVAPRTDAEAALAQLWKEILNLDTVGVRDSFFDLGGHSLKAASLMFKLGNTPGCRPITLVDFYANPTIEAMARLTSAVEPRRHRILQKLGDSRGERTLSLICCPYAGAAPTVFHPLARALNARAPDIDVYAVAIEGNEVGIEAPALQSVERIAADCVAYIQANVPGEIAVYGHCVGSYLALEIVHRLELAGRDVRFFAAGGAFPSPRASLLGRLFPIKDLWAGKSDADLHALIRSWGGSADPVDDAVLAFMIGNFRKDSKMAYDYERTRKRWKIAAPIHSIVGSADKLTPDYARDYLRWNEISDAVQLTVIEGGHHYFIGDQADEVAAAVCAAARRVASPA</sequence>
<dbReference type="GO" id="GO:0044550">
    <property type="term" value="P:secondary metabolite biosynthetic process"/>
    <property type="evidence" value="ECO:0007669"/>
    <property type="project" value="UniProtKB-ARBA"/>
</dbReference>
<dbReference type="CDD" id="cd17646">
    <property type="entry name" value="A_NRPS_AB3403-like"/>
    <property type="match status" value="1"/>
</dbReference>
<dbReference type="Proteomes" id="UP001139971">
    <property type="component" value="Unassembled WGS sequence"/>
</dbReference>
<comment type="caution">
    <text evidence="6">The sequence shown here is derived from an EMBL/GenBank/DDBJ whole genome shotgun (WGS) entry which is preliminary data.</text>
</comment>
<dbReference type="SUPFAM" id="SSF56801">
    <property type="entry name" value="Acetyl-CoA synthetase-like"/>
    <property type="match status" value="3"/>
</dbReference>
<dbReference type="GO" id="GO:0031177">
    <property type="term" value="F:phosphopantetheine binding"/>
    <property type="evidence" value="ECO:0007669"/>
    <property type="project" value="InterPro"/>
</dbReference>
<dbReference type="InterPro" id="IPR009081">
    <property type="entry name" value="PP-bd_ACP"/>
</dbReference>
<dbReference type="Pfam" id="PF00668">
    <property type="entry name" value="Condensation"/>
    <property type="match status" value="3"/>
</dbReference>
<comment type="similarity">
    <text evidence="2">Belongs to the ATP-dependent AMP-binding enzyme family.</text>
</comment>
<comment type="cofactor">
    <cofactor evidence="1">
        <name>pantetheine 4'-phosphate</name>
        <dbReference type="ChEBI" id="CHEBI:47942"/>
    </cofactor>
</comment>
<evidence type="ECO:0000256" key="1">
    <source>
        <dbReference type="ARBA" id="ARBA00001957"/>
    </source>
</evidence>
<dbReference type="PROSITE" id="PS00455">
    <property type="entry name" value="AMP_BINDING"/>
    <property type="match status" value="3"/>
</dbReference>
<dbReference type="SMART" id="SM00823">
    <property type="entry name" value="PKS_PP"/>
    <property type="match status" value="2"/>
</dbReference>
<dbReference type="RefSeq" id="WP_263542529.1">
    <property type="nucleotide sequence ID" value="NZ_JAOVZO020000023.1"/>
</dbReference>
<dbReference type="Gene3D" id="3.30.559.10">
    <property type="entry name" value="Chloramphenicol acetyltransferase-like domain"/>
    <property type="match status" value="3"/>
</dbReference>
<dbReference type="Pfam" id="PF00501">
    <property type="entry name" value="AMP-binding"/>
    <property type="match status" value="3"/>
</dbReference>
<dbReference type="Gene3D" id="2.30.38.10">
    <property type="entry name" value="Luciferase, Domain 3"/>
    <property type="match status" value="3"/>
</dbReference>
<dbReference type="InterPro" id="IPR036736">
    <property type="entry name" value="ACP-like_sf"/>
</dbReference>
<dbReference type="InterPro" id="IPR001242">
    <property type="entry name" value="Condensation_dom"/>
</dbReference>
<dbReference type="Pfam" id="PF00550">
    <property type="entry name" value="PP-binding"/>
    <property type="match status" value="3"/>
</dbReference>